<accession>A0A1A9GQG4</accession>
<dbReference type="OrthoDB" id="3789782at2"/>
<dbReference type="KEGG" id="ndk:I601_3908"/>
<proteinExistence type="predicted"/>
<name>A0A1A9GQG4_9ACTN</name>
<organism evidence="2 3">
    <name type="scientific">Nocardioides dokdonensis FR1436</name>
    <dbReference type="NCBI Taxonomy" id="1300347"/>
    <lineage>
        <taxon>Bacteria</taxon>
        <taxon>Bacillati</taxon>
        <taxon>Actinomycetota</taxon>
        <taxon>Actinomycetes</taxon>
        <taxon>Propionibacteriales</taxon>
        <taxon>Nocardioidaceae</taxon>
        <taxon>Nocardioides</taxon>
    </lineage>
</organism>
<keyword evidence="3" id="KW-1185">Reference proteome</keyword>
<dbReference type="RefSeq" id="WP_068113425.1">
    <property type="nucleotide sequence ID" value="NZ_CP015079.1"/>
</dbReference>
<dbReference type="STRING" id="1300347.I601_3908"/>
<feature type="transmembrane region" description="Helical" evidence="1">
    <location>
        <begin position="43"/>
        <end position="64"/>
    </location>
</feature>
<evidence type="ECO:0000313" key="3">
    <source>
        <dbReference type="Proteomes" id="UP000077868"/>
    </source>
</evidence>
<keyword evidence="1" id="KW-1133">Transmembrane helix</keyword>
<gene>
    <name evidence="2" type="ORF">I601_3908</name>
</gene>
<dbReference type="EMBL" id="CP015079">
    <property type="protein sequence ID" value="ANH40306.1"/>
    <property type="molecule type" value="Genomic_DNA"/>
</dbReference>
<keyword evidence="1" id="KW-0472">Membrane</keyword>
<evidence type="ECO:0000256" key="1">
    <source>
        <dbReference type="SAM" id="Phobius"/>
    </source>
</evidence>
<dbReference type="AlphaFoldDB" id="A0A1A9GQG4"/>
<reference evidence="2 3" key="1">
    <citation type="submission" date="2016-03" db="EMBL/GenBank/DDBJ databases">
        <title>Complete genome sequence of a soil Actinobacterium, Nocardioides dokdonensis FR1436.</title>
        <authorList>
            <person name="Kwon S.-K."/>
            <person name="Kim K."/>
            <person name="Kim J.F."/>
        </authorList>
    </citation>
    <scope>NUCLEOTIDE SEQUENCE [LARGE SCALE GENOMIC DNA]</scope>
    <source>
        <strain evidence="2 3">FR1436</strain>
    </source>
</reference>
<feature type="transmembrane region" description="Helical" evidence="1">
    <location>
        <begin position="12"/>
        <end position="31"/>
    </location>
</feature>
<dbReference type="Proteomes" id="UP000077868">
    <property type="component" value="Chromosome"/>
</dbReference>
<evidence type="ECO:0000313" key="2">
    <source>
        <dbReference type="EMBL" id="ANH40306.1"/>
    </source>
</evidence>
<protein>
    <submittedName>
        <fullName evidence="2">Uncharacterized protein</fullName>
    </submittedName>
</protein>
<sequence length="154" mass="16093">MQNNLGRLGGQLGVLLCLLGFLVIFFGWNGAASTDYVPAQFPFLISGGIVGTAVVIIGAAMILVQNFRTDMARLEAAVERVALAIERQGADAGAVGAGIDSYVVAGSESYHRVECSLPEARAEAHLVPLTDVAGSPLQPCRVCLPPTFGRLATH</sequence>
<dbReference type="PATRIC" id="fig|1300347.3.peg.3915"/>
<keyword evidence="1" id="KW-0812">Transmembrane</keyword>